<comment type="caution">
    <text evidence="1">The sequence shown here is derived from an EMBL/GenBank/DDBJ whole genome shotgun (WGS) entry which is preliminary data.</text>
</comment>
<evidence type="ECO:0000313" key="2">
    <source>
        <dbReference type="Proteomes" id="UP000572984"/>
    </source>
</evidence>
<name>A0A838BTR8_9HYPH</name>
<organism evidence="1 2">
    <name type="scientific">Microvirga mediterraneensis</name>
    <dbReference type="NCBI Taxonomy" id="2754695"/>
    <lineage>
        <taxon>Bacteria</taxon>
        <taxon>Pseudomonadati</taxon>
        <taxon>Pseudomonadota</taxon>
        <taxon>Alphaproteobacteria</taxon>
        <taxon>Hyphomicrobiales</taxon>
        <taxon>Methylobacteriaceae</taxon>
        <taxon>Microvirga</taxon>
    </lineage>
</organism>
<dbReference type="AlphaFoldDB" id="A0A838BTR8"/>
<protein>
    <submittedName>
        <fullName evidence="1">Uncharacterized protein</fullName>
    </submittedName>
</protein>
<sequence>MPVSWKRSHKTSLWRRLDPTQAGRVMADCYGEGAGAEVLLRAFLEERDMNPEAVRFWLRVYELLNGAGKPQDAVPG</sequence>
<dbReference type="Proteomes" id="UP000572984">
    <property type="component" value="Unassembled WGS sequence"/>
</dbReference>
<accession>A0A838BTR8</accession>
<keyword evidence="2" id="KW-1185">Reference proteome</keyword>
<gene>
    <name evidence="1" type="ORF">H0S73_20315</name>
</gene>
<proteinExistence type="predicted"/>
<dbReference type="EMBL" id="JACDXJ010000001">
    <property type="protein sequence ID" value="MBA1158452.1"/>
    <property type="molecule type" value="Genomic_DNA"/>
</dbReference>
<reference evidence="1 2" key="1">
    <citation type="submission" date="2020-07" db="EMBL/GenBank/DDBJ databases">
        <title>Draft genome and description of Microvirga mediterraneensis Marseille-Q2068 sp. nov.</title>
        <authorList>
            <person name="Boxberger M."/>
        </authorList>
    </citation>
    <scope>NUCLEOTIDE SEQUENCE [LARGE SCALE GENOMIC DNA]</scope>
    <source>
        <strain evidence="1 2">Marseille-Q2068</strain>
    </source>
</reference>
<evidence type="ECO:0000313" key="1">
    <source>
        <dbReference type="EMBL" id="MBA1158452.1"/>
    </source>
</evidence>
<dbReference type="RefSeq" id="WP_181053845.1">
    <property type="nucleotide sequence ID" value="NZ_JACDXJ010000001.1"/>
</dbReference>